<evidence type="ECO:0000256" key="1">
    <source>
        <dbReference type="PROSITE-ProRule" id="PRU00339"/>
    </source>
</evidence>
<dbReference type="GO" id="GO:0035556">
    <property type="term" value="P:intracellular signal transduction"/>
    <property type="evidence" value="ECO:0007669"/>
    <property type="project" value="InterPro"/>
</dbReference>
<dbReference type="RefSeq" id="WP_149757573.1">
    <property type="nucleotide sequence ID" value="NZ_BSPE01000002.1"/>
</dbReference>
<dbReference type="GO" id="GO:0006171">
    <property type="term" value="P:cAMP biosynthetic process"/>
    <property type="evidence" value="ECO:0007669"/>
    <property type="project" value="TreeGrafter"/>
</dbReference>
<dbReference type="OrthoDB" id="9807521at2"/>
<dbReference type="Gene3D" id="3.30.70.1230">
    <property type="entry name" value="Nucleotide cyclase"/>
    <property type="match status" value="1"/>
</dbReference>
<dbReference type="SMART" id="SM00044">
    <property type="entry name" value="CYCc"/>
    <property type="match status" value="1"/>
</dbReference>
<dbReference type="Pfam" id="PF13176">
    <property type="entry name" value="TPR_7"/>
    <property type="match status" value="1"/>
</dbReference>
<dbReference type="PROSITE" id="PS50125">
    <property type="entry name" value="GUANYLATE_CYCLASE_2"/>
    <property type="match status" value="1"/>
</dbReference>
<keyword evidence="1" id="KW-0802">TPR repeat</keyword>
<dbReference type="CDD" id="cd07302">
    <property type="entry name" value="CHD"/>
    <property type="match status" value="1"/>
</dbReference>
<gene>
    <name evidence="3" type="ORF">SAMN04488498_101316</name>
</gene>
<dbReference type="SMART" id="SM00028">
    <property type="entry name" value="TPR"/>
    <property type="match status" value="4"/>
</dbReference>
<dbReference type="GO" id="GO:0004016">
    <property type="term" value="F:adenylate cyclase activity"/>
    <property type="evidence" value="ECO:0007669"/>
    <property type="project" value="UniProtKB-ARBA"/>
</dbReference>
<dbReference type="InterPro" id="IPR011990">
    <property type="entry name" value="TPR-like_helical_dom_sf"/>
</dbReference>
<dbReference type="SUPFAM" id="SSF48452">
    <property type="entry name" value="TPR-like"/>
    <property type="match status" value="1"/>
</dbReference>
<name>A0A1I3VB49_9HYPH</name>
<feature type="repeat" description="TPR" evidence="1">
    <location>
        <begin position="489"/>
        <end position="522"/>
    </location>
</feature>
<proteinExistence type="predicted"/>
<dbReference type="AlphaFoldDB" id="A0A1I3VB49"/>
<feature type="domain" description="Guanylate cyclase" evidence="2">
    <location>
        <begin position="12"/>
        <end position="127"/>
    </location>
</feature>
<dbReference type="InterPro" id="IPR029787">
    <property type="entry name" value="Nucleotide_cyclase"/>
</dbReference>
<protein>
    <submittedName>
        <fullName evidence="3">Adenylate cyclase</fullName>
    </submittedName>
</protein>
<evidence type="ECO:0000313" key="3">
    <source>
        <dbReference type="EMBL" id="SFJ92233.1"/>
    </source>
</evidence>
<dbReference type="InterPro" id="IPR001054">
    <property type="entry name" value="A/G_cyclase"/>
</dbReference>
<dbReference type="SUPFAM" id="SSF55073">
    <property type="entry name" value="Nucleotide cyclase"/>
    <property type="match status" value="1"/>
</dbReference>
<dbReference type="PROSITE" id="PS50005">
    <property type="entry name" value="TPR"/>
    <property type="match status" value="2"/>
</dbReference>
<dbReference type="PANTHER" id="PTHR43081">
    <property type="entry name" value="ADENYLATE CYCLASE, TERMINAL-DIFFERENTIATION SPECIFIC-RELATED"/>
    <property type="match status" value="1"/>
</dbReference>
<reference evidence="3 4" key="1">
    <citation type="submission" date="2016-10" db="EMBL/GenBank/DDBJ databases">
        <authorList>
            <person name="Varghese N."/>
            <person name="Submissions S."/>
        </authorList>
    </citation>
    <scope>NUCLEOTIDE SEQUENCE [LARGE SCALE GENOMIC DNA]</scope>
    <source>
        <strain evidence="3 4">DSM 21822</strain>
    </source>
</reference>
<dbReference type="Gene3D" id="1.25.40.10">
    <property type="entry name" value="Tetratricopeptide repeat domain"/>
    <property type="match status" value="1"/>
</dbReference>
<keyword evidence="4" id="KW-1185">Reference proteome</keyword>
<organism evidence="3 4">
    <name type="scientific">Neomesorhizobium albiziae</name>
    <dbReference type="NCBI Taxonomy" id="335020"/>
    <lineage>
        <taxon>Bacteria</taxon>
        <taxon>Pseudomonadati</taxon>
        <taxon>Pseudomonadota</taxon>
        <taxon>Alphaproteobacteria</taxon>
        <taxon>Hyphomicrobiales</taxon>
        <taxon>Phyllobacteriaceae</taxon>
        <taxon>Neomesorhizobium</taxon>
    </lineage>
</organism>
<dbReference type="EMBL" id="FOSL01000001">
    <property type="protein sequence ID" value="SFJ92233.1"/>
    <property type="molecule type" value="Genomic_DNA"/>
</dbReference>
<sequence length="587" mass="65378">MKNERIQRRLVAILAADVVGYSRLMERDETATLTELKVRWSEVVEPLVARHAGRVFKRIGDGMLVEFSSAVDAVECAVELQKAMEAANEDNPVDRRIVLRIGVNLGDVMVDGSDLYGDGVNVASRIEGLADPGGVAISDAVHEHLHGRVSIDFVDSGHHEVKNIERPLHIWTWSPDAVSTETLAAIGGAPLPLRSKPSIAVLPFSNMSGDPEQGYFADGITEDIITDLSKVSGLFVIARNSSFAYKGQAPDIRKVSKELGVRYVLEGSVRRVASRVRINAQMIDGTTGGHLWAERYDRDIEDVFAVQDEVTRTIVSALQVTLTAGEEAQRENRGKINPEAYDLIVRARQTALELRPEAALEARRMLERAIEIDPELALPYARLSIISFAEYANQWNDATPENLTRALELARKAIELDESEPQGHSSLALVLSWMRRLDEAEPAAERAVALAPNLADAYTALGNIRDFQGRHEDAVALHTRAYRLDPQFDMSLHFLGRALLALGRFDEAEIAFKRRLTLTPRSDMSRFYLACLYGLTGRHDEARRYWRETLEVNPSFSVERMKQILPYRDPNLVDRLVGGLRDAGIDV</sequence>
<dbReference type="Pfam" id="PF13424">
    <property type="entry name" value="TPR_12"/>
    <property type="match status" value="1"/>
</dbReference>
<dbReference type="Pfam" id="PF13374">
    <property type="entry name" value="TPR_10"/>
    <property type="match status" value="1"/>
</dbReference>
<evidence type="ECO:0000259" key="2">
    <source>
        <dbReference type="PROSITE" id="PS50125"/>
    </source>
</evidence>
<accession>A0A1I3VB49</accession>
<evidence type="ECO:0000313" key="4">
    <source>
        <dbReference type="Proteomes" id="UP000323300"/>
    </source>
</evidence>
<dbReference type="PANTHER" id="PTHR43081:SF19">
    <property type="entry name" value="PH-SENSITIVE ADENYLATE CYCLASE RV1264"/>
    <property type="match status" value="1"/>
</dbReference>
<dbReference type="Proteomes" id="UP000323300">
    <property type="component" value="Unassembled WGS sequence"/>
</dbReference>
<dbReference type="Gene3D" id="3.40.50.10070">
    <property type="entry name" value="TolB, N-terminal domain"/>
    <property type="match status" value="1"/>
</dbReference>
<feature type="repeat" description="TPR" evidence="1">
    <location>
        <begin position="455"/>
        <end position="488"/>
    </location>
</feature>
<dbReference type="InterPro" id="IPR019734">
    <property type="entry name" value="TPR_rpt"/>
</dbReference>
<dbReference type="Pfam" id="PF00211">
    <property type="entry name" value="Guanylate_cyc"/>
    <property type="match status" value="1"/>
</dbReference>
<dbReference type="InterPro" id="IPR050697">
    <property type="entry name" value="Adenylyl/Guanylyl_Cyclase_3/4"/>
</dbReference>